<reference evidence="2 3" key="1">
    <citation type="submission" date="2019-09" db="EMBL/GenBank/DDBJ databases">
        <title>Bird 10,000 Genomes (B10K) Project - Family phase.</title>
        <authorList>
            <person name="Zhang G."/>
        </authorList>
    </citation>
    <scope>NUCLEOTIDE SEQUENCE [LARGE SCALE GENOMIC DNA]</scope>
    <source>
        <strain evidence="2">OUT-0053</strain>
        <tissue evidence="2">Muscle</tissue>
    </source>
</reference>
<dbReference type="GO" id="GO:0016323">
    <property type="term" value="C:basolateral plasma membrane"/>
    <property type="evidence" value="ECO:0007669"/>
    <property type="project" value="TreeGrafter"/>
</dbReference>
<dbReference type="Proteomes" id="UP000549091">
    <property type="component" value="Unassembled WGS sequence"/>
</dbReference>
<name>A0A7K7REP1_9PASS</name>
<dbReference type="InterPro" id="IPR052684">
    <property type="entry name" value="Podoplanin_domain"/>
</dbReference>
<organism evidence="2 3">
    <name type="scientific">Nesospiza acunhae</name>
    <dbReference type="NCBI Taxonomy" id="381881"/>
    <lineage>
        <taxon>Eukaryota</taxon>
        <taxon>Metazoa</taxon>
        <taxon>Chordata</taxon>
        <taxon>Craniata</taxon>
        <taxon>Vertebrata</taxon>
        <taxon>Euteleostomi</taxon>
        <taxon>Archelosauria</taxon>
        <taxon>Archosauria</taxon>
        <taxon>Dinosauria</taxon>
        <taxon>Saurischia</taxon>
        <taxon>Theropoda</taxon>
        <taxon>Coelurosauria</taxon>
        <taxon>Aves</taxon>
        <taxon>Neognathae</taxon>
        <taxon>Neoaves</taxon>
        <taxon>Telluraves</taxon>
        <taxon>Australaves</taxon>
        <taxon>Passeriformes</taxon>
        <taxon>Thraupidae</taxon>
        <taxon>Nesospiza</taxon>
    </lineage>
</organism>
<protein>
    <submittedName>
        <fullName evidence="2">PDPN protein</fullName>
    </submittedName>
</protein>
<feature type="non-terminal residue" evidence="2">
    <location>
        <position position="159"/>
    </location>
</feature>
<comment type="caution">
    <text evidence="2">The sequence shown here is derived from an EMBL/GenBank/DDBJ whole genome shotgun (WGS) entry which is preliminary data.</text>
</comment>
<dbReference type="GO" id="GO:0007165">
    <property type="term" value="P:signal transduction"/>
    <property type="evidence" value="ECO:0007669"/>
    <property type="project" value="TreeGrafter"/>
</dbReference>
<evidence type="ECO:0000313" key="3">
    <source>
        <dbReference type="Proteomes" id="UP000549091"/>
    </source>
</evidence>
<dbReference type="GO" id="GO:0030027">
    <property type="term" value="C:lamellipodium"/>
    <property type="evidence" value="ECO:0007669"/>
    <property type="project" value="TreeGrafter"/>
</dbReference>
<keyword evidence="1" id="KW-0812">Transmembrane</keyword>
<dbReference type="EMBL" id="VZSU01000261">
    <property type="protein sequence ID" value="NWZ90679.1"/>
    <property type="molecule type" value="Genomic_DNA"/>
</dbReference>
<dbReference type="GO" id="GO:0007155">
    <property type="term" value="P:cell adhesion"/>
    <property type="evidence" value="ECO:0007669"/>
    <property type="project" value="TreeGrafter"/>
</dbReference>
<keyword evidence="3" id="KW-1185">Reference proteome</keyword>
<proteinExistence type="predicted"/>
<gene>
    <name evidence="2" type="primary">Pdpn</name>
    <name evidence="2" type="ORF">NESACU_R04498</name>
</gene>
<dbReference type="AlphaFoldDB" id="A0A7K7REP1"/>
<dbReference type="GO" id="GO:0016477">
    <property type="term" value="P:cell migration"/>
    <property type="evidence" value="ECO:0007669"/>
    <property type="project" value="TreeGrafter"/>
</dbReference>
<dbReference type="PANTHER" id="PTHR47390:SF1">
    <property type="entry name" value="PODOPLANIN"/>
    <property type="match status" value="1"/>
</dbReference>
<dbReference type="GO" id="GO:1901731">
    <property type="term" value="P:positive regulation of platelet aggregation"/>
    <property type="evidence" value="ECO:0007669"/>
    <property type="project" value="TreeGrafter"/>
</dbReference>
<evidence type="ECO:0000256" key="1">
    <source>
        <dbReference type="SAM" id="Phobius"/>
    </source>
</evidence>
<accession>A0A7K7REP1</accession>
<keyword evidence="1" id="KW-0472">Membrane</keyword>
<feature type="transmembrane region" description="Helical" evidence="1">
    <location>
        <begin position="129"/>
        <end position="153"/>
    </location>
</feature>
<dbReference type="PANTHER" id="PTHR47390">
    <property type="entry name" value="PODOPLANIN"/>
    <property type="match status" value="1"/>
</dbReference>
<keyword evidence="1" id="KW-1133">Transmembrane helix</keyword>
<dbReference type="Pfam" id="PF05808">
    <property type="entry name" value="Podoplanin"/>
    <property type="match status" value="1"/>
</dbReference>
<feature type="non-terminal residue" evidence="2">
    <location>
        <position position="1"/>
    </location>
</feature>
<dbReference type="GO" id="GO:0016324">
    <property type="term" value="C:apical plasma membrane"/>
    <property type="evidence" value="ECO:0007669"/>
    <property type="project" value="TreeGrafter"/>
</dbReference>
<evidence type="ECO:0000313" key="2">
    <source>
        <dbReference type="EMBL" id="NWZ90679.1"/>
    </source>
</evidence>
<sequence length="159" mass="17512">MFNKVYFSEEPEHLPRKILTNFLKFYAASSVLEGEESATSDFRDRNDTEFEEVPTIVRVCSPLSPLSLPTRLHNVINVLQFGDLKTTESTFIQDEESENTTAYEVNTETVDGERSGETEKTDEGGLGTIALLGIIIGIIVAVGILAGIIIAVVRKMSGR</sequence>